<organism evidence="1 2">
    <name type="scientific">Paenibacillus pseudetheri</name>
    <dbReference type="NCBI Taxonomy" id="2897682"/>
    <lineage>
        <taxon>Bacteria</taxon>
        <taxon>Bacillati</taxon>
        <taxon>Bacillota</taxon>
        <taxon>Bacilli</taxon>
        <taxon>Bacillales</taxon>
        <taxon>Paenibacillaceae</taxon>
        <taxon>Paenibacillus</taxon>
    </lineage>
</organism>
<proteinExistence type="predicted"/>
<gene>
    <name evidence="1" type="ORF">PAECIP111894_04196</name>
</gene>
<dbReference type="EMBL" id="CAKMAB010000028">
    <property type="protein sequence ID" value="CAH1058023.1"/>
    <property type="molecule type" value="Genomic_DNA"/>
</dbReference>
<comment type="caution">
    <text evidence="1">The sequence shown here is derived from an EMBL/GenBank/DDBJ whole genome shotgun (WGS) entry which is preliminary data.</text>
</comment>
<name>A0ABN8FQR0_9BACL</name>
<evidence type="ECO:0000313" key="2">
    <source>
        <dbReference type="Proteomes" id="UP000838749"/>
    </source>
</evidence>
<dbReference type="RefSeq" id="WP_234539265.1">
    <property type="nucleotide sequence ID" value="NZ_CAKMAB010000028.1"/>
</dbReference>
<reference evidence="1" key="1">
    <citation type="submission" date="2021-12" db="EMBL/GenBank/DDBJ databases">
        <authorList>
            <person name="Criscuolo A."/>
        </authorList>
    </citation>
    <scope>NUCLEOTIDE SEQUENCE</scope>
    <source>
        <strain evidence="1">CIP111894</strain>
    </source>
</reference>
<evidence type="ECO:0008006" key="3">
    <source>
        <dbReference type="Google" id="ProtNLM"/>
    </source>
</evidence>
<protein>
    <recommendedName>
        <fullName evidence="3">Integrase catalytic domain-containing protein</fullName>
    </recommendedName>
</protein>
<dbReference type="Proteomes" id="UP000838749">
    <property type="component" value="Unassembled WGS sequence"/>
</dbReference>
<sequence length="59" mass="6825">MTFEEAYTALDTYMDFYNNRRMHGSLGRKPPAVFSKWVKLLEDTSAFHKAMTPFSSSTL</sequence>
<keyword evidence="2" id="KW-1185">Reference proteome</keyword>
<accession>A0ABN8FQR0</accession>
<evidence type="ECO:0000313" key="1">
    <source>
        <dbReference type="EMBL" id="CAH1058023.1"/>
    </source>
</evidence>